<evidence type="ECO:0000313" key="2">
    <source>
        <dbReference type="Proteomes" id="UP000217334"/>
    </source>
</evidence>
<proteinExistence type="predicted"/>
<protein>
    <submittedName>
        <fullName evidence="1">Uncharacterized protein</fullName>
    </submittedName>
</protein>
<dbReference type="PROSITE" id="PS51257">
    <property type="entry name" value="PROKAR_LIPOPROTEIN"/>
    <property type="match status" value="1"/>
</dbReference>
<dbReference type="EMBL" id="CP022383">
    <property type="protein sequence ID" value="ATA80092.1"/>
    <property type="molecule type" value="Genomic_DNA"/>
</dbReference>
<accession>A0A2A3N6I5</accession>
<sequence>MRILVTYLVLIVMIACTKEEATSKVEKNNSKQQNMVIKAEYTDYYHPYMTYVAGVKGKTTLCCYTVKKGKIIAQGEKTMPQKLKIREKWFDFNEAKIVVSHCGSVVLASLKVDYPKVESPGFRISEPACYKEHLVMGSDKISAIEVDNINTIKAYEGMGYLVSSPGLTSDPYRYYDPQWSYVGLFYPYTQIENDSRNGWDYFVVDIQNEVVLFRVEGQRVIAKYTKKLPFSPKEEIIPEFSNTNKTIIFRDKDGHLKNYILVLKNEQLVEKNN</sequence>
<organism evidence="1 2">
    <name type="scientific">Capnocytophaga sputigena</name>
    <dbReference type="NCBI Taxonomy" id="1019"/>
    <lineage>
        <taxon>Bacteria</taxon>
        <taxon>Pseudomonadati</taxon>
        <taxon>Bacteroidota</taxon>
        <taxon>Flavobacteriia</taxon>
        <taxon>Flavobacteriales</taxon>
        <taxon>Flavobacteriaceae</taxon>
        <taxon>Capnocytophaga</taxon>
    </lineage>
</organism>
<gene>
    <name evidence="1" type="ORF">CGC59_10555</name>
</gene>
<dbReference type="Proteomes" id="UP000217334">
    <property type="component" value="Chromosome"/>
</dbReference>
<name>A0A2A3N6I5_CAPSP</name>
<reference evidence="2" key="1">
    <citation type="submission" date="2017-06" db="EMBL/GenBank/DDBJ databases">
        <title>Capnocytophaga spp. assemblies.</title>
        <authorList>
            <person name="Gulvik C.A."/>
        </authorList>
    </citation>
    <scope>NUCLEOTIDE SEQUENCE [LARGE SCALE GENOMIC DNA]</scope>
    <source>
        <strain evidence="2">H4486</strain>
    </source>
</reference>
<dbReference type="GeneID" id="78162974"/>
<dbReference type="RefSeq" id="WP_095898939.1">
    <property type="nucleotide sequence ID" value="NZ_CAJPRX010000006.1"/>
</dbReference>
<dbReference type="AlphaFoldDB" id="A0A2A3N6I5"/>
<evidence type="ECO:0000313" key="1">
    <source>
        <dbReference type="EMBL" id="ATA80092.1"/>
    </source>
</evidence>